<dbReference type="Pfam" id="PF08631">
    <property type="entry name" value="SPO22"/>
    <property type="match status" value="1"/>
</dbReference>
<dbReference type="Ensembl" id="ENSHCOT00000009601.1">
    <property type="protein sequence ID" value="ENSHCOP00000002929.1"/>
    <property type="gene ID" value="ENSHCOG00000004190.1"/>
</dbReference>
<dbReference type="GeneTree" id="ENSGT00390000006492"/>
<sequence>MKEKRMSVFFVFLSLLQTSFLSLMCYNFGIDTYHHQKFEECTFWLRYIIAKVLRLLATAYLEWDALRFHGEALIAVDMANKVRHENQKITCEKQQHVSSVPLLSEMCEHLWALLKDHDTLESAVKLLLSENREAPAFELLKRASQQFESSPALGTALVLHIELLLHRDKELLGKQKIEDVINGAACRRTHLCHVYKKMSRVYQCSTSSQFALQWYNYSLSFFQAGDMDSNLAKLQRNRTFCFMQLKQLEKAKEAVHEAERCDPDSIFTQFSLFKIAMHENDAERGGCLENLLAAIRCHWINLSCLEPIVSYKYFFSAVIAALQKLSQRLCLTAEQCTEEANWFRKIAWNAALQCESNPDRMRDFFVLSYQLSQMCRPDRAILMAQKTCLLMAAAAALEWCRAAPHADRVCVPTDLSHLKHCHEFMSSREAYFPDPTDTLLLLYEFEARAKLNDPEVASVLDSILEQDNVEAKVLQTIAALAMEPPAHFPLLCKKALRVALSVHKKQAQVDPTQCSQCIHSLIKLSLPSGASQMEARLLHEAWDYYEEALAVIAASPDALPETQILWLLTRAWNTGILLYSLARYLEAEKWCGLGMSFVRHLGPLQDSYKTQVGERTHKVEI</sequence>
<evidence type="ECO:0000256" key="2">
    <source>
        <dbReference type="ARBA" id="ARBA00031845"/>
    </source>
</evidence>
<reference evidence="3" key="2">
    <citation type="submission" date="2025-09" db="UniProtKB">
        <authorList>
            <consortium name="Ensembl"/>
        </authorList>
    </citation>
    <scope>IDENTIFICATION</scope>
</reference>
<keyword evidence="1" id="KW-0469">Meiosis</keyword>
<evidence type="ECO:0000313" key="4">
    <source>
        <dbReference type="Proteomes" id="UP000264820"/>
    </source>
</evidence>
<dbReference type="Proteomes" id="UP000264820">
    <property type="component" value="Unplaced"/>
</dbReference>
<evidence type="ECO:0000256" key="1">
    <source>
        <dbReference type="ARBA" id="ARBA00023254"/>
    </source>
</evidence>
<name>A0A3Q3D538_HIPCM</name>
<dbReference type="GO" id="GO:0007130">
    <property type="term" value="P:synaptonemal complex assembly"/>
    <property type="evidence" value="ECO:0007669"/>
    <property type="project" value="TreeGrafter"/>
</dbReference>
<dbReference type="InterPro" id="IPR042861">
    <property type="entry name" value="TEX11"/>
</dbReference>
<evidence type="ECO:0000313" key="3">
    <source>
        <dbReference type="Ensembl" id="ENSHCOP00000002929.1"/>
    </source>
</evidence>
<reference evidence="3" key="1">
    <citation type="submission" date="2025-08" db="UniProtKB">
        <authorList>
            <consortium name="Ensembl"/>
        </authorList>
    </citation>
    <scope>IDENTIFICATION</scope>
</reference>
<organism evidence="3 4">
    <name type="scientific">Hippocampus comes</name>
    <name type="common">Tiger tail seahorse</name>
    <dbReference type="NCBI Taxonomy" id="109280"/>
    <lineage>
        <taxon>Eukaryota</taxon>
        <taxon>Metazoa</taxon>
        <taxon>Chordata</taxon>
        <taxon>Craniata</taxon>
        <taxon>Vertebrata</taxon>
        <taxon>Euteleostomi</taxon>
        <taxon>Actinopterygii</taxon>
        <taxon>Neopterygii</taxon>
        <taxon>Teleostei</taxon>
        <taxon>Neoteleostei</taxon>
        <taxon>Acanthomorphata</taxon>
        <taxon>Syngnathiaria</taxon>
        <taxon>Syngnathiformes</taxon>
        <taxon>Syngnathoidei</taxon>
        <taxon>Syngnathidae</taxon>
        <taxon>Hippocampus</taxon>
    </lineage>
</organism>
<proteinExistence type="predicted"/>
<dbReference type="PANTHER" id="PTHR47083">
    <property type="entry name" value="TESTIS-EXPRESSED PROTEIN 11"/>
    <property type="match status" value="1"/>
</dbReference>
<dbReference type="AlphaFoldDB" id="A0A3Q3D538"/>
<dbReference type="SUPFAM" id="SSF48452">
    <property type="entry name" value="TPR-like"/>
    <property type="match status" value="1"/>
</dbReference>
<keyword evidence="4" id="KW-1185">Reference proteome</keyword>
<dbReference type="InterPro" id="IPR013940">
    <property type="entry name" value="Spo22/ZIP4/TEX11"/>
</dbReference>
<protein>
    <recommendedName>
        <fullName evidence="2">Protein ZIP4 homolog</fullName>
    </recommendedName>
</protein>
<dbReference type="GO" id="GO:0007131">
    <property type="term" value="P:reciprocal meiotic recombination"/>
    <property type="evidence" value="ECO:0007669"/>
    <property type="project" value="TreeGrafter"/>
</dbReference>
<dbReference type="GO" id="GO:0000801">
    <property type="term" value="C:central element"/>
    <property type="evidence" value="ECO:0007669"/>
    <property type="project" value="TreeGrafter"/>
</dbReference>
<dbReference type="PANTHER" id="PTHR47083:SF1">
    <property type="entry name" value="TESTIS-EXPRESSED PROTEIN 11"/>
    <property type="match status" value="1"/>
</dbReference>
<dbReference type="InterPro" id="IPR011990">
    <property type="entry name" value="TPR-like_helical_dom_sf"/>
</dbReference>
<accession>A0A3Q3D538</accession>
<dbReference type="GO" id="GO:0007060">
    <property type="term" value="P:male meiosis chromosome segregation"/>
    <property type="evidence" value="ECO:0007669"/>
    <property type="project" value="TreeGrafter"/>
</dbReference>